<feature type="region of interest" description="Disordered" evidence="1">
    <location>
        <begin position="175"/>
        <end position="235"/>
    </location>
</feature>
<evidence type="ECO:0000313" key="5">
    <source>
        <dbReference type="Proteomes" id="UP000265916"/>
    </source>
</evidence>
<proteinExistence type="predicted"/>
<keyword evidence="5" id="KW-1185">Reference proteome</keyword>
<dbReference type="InterPro" id="IPR029058">
    <property type="entry name" value="AB_hydrolase_fold"/>
</dbReference>
<evidence type="ECO:0000256" key="2">
    <source>
        <dbReference type="SAM" id="SignalP"/>
    </source>
</evidence>
<reference evidence="4 5" key="1">
    <citation type="submission" date="2017-08" db="EMBL/GenBank/DDBJ databases">
        <title>Reclassification of Bisgaard taxon 37 and 44.</title>
        <authorList>
            <person name="Christensen H."/>
        </authorList>
    </citation>
    <scope>NUCLEOTIDE SEQUENCE [LARGE SCALE GENOMIC DNA]</scope>
    <source>
        <strain evidence="4 5">111</strain>
    </source>
</reference>
<dbReference type="Gene3D" id="3.40.50.1820">
    <property type="entry name" value="alpha/beta hydrolase"/>
    <property type="match status" value="2"/>
</dbReference>
<protein>
    <recommendedName>
        <fullName evidence="3">BD-FAE-like domain-containing protein</fullName>
    </recommendedName>
</protein>
<dbReference type="Pfam" id="PF20434">
    <property type="entry name" value="BD-FAE"/>
    <property type="match status" value="1"/>
</dbReference>
<comment type="caution">
    <text evidence="4">The sequence shown here is derived from an EMBL/GenBank/DDBJ whole genome shotgun (WGS) entry which is preliminary data.</text>
</comment>
<dbReference type="SUPFAM" id="SSF53474">
    <property type="entry name" value="alpha/beta-Hydrolases"/>
    <property type="match status" value="1"/>
</dbReference>
<evidence type="ECO:0000259" key="3">
    <source>
        <dbReference type="Pfam" id="PF20434"/>
    </source>
</evidence>
<dbReference type="InterPro" id="IPR049492">
    <property type="entry name" value="BD-FAE-like_dom"/>
</dbReference>
<feature type="compositionally biased region" description="Low complexity" evidence="1">
    <location>
        <begin position="216"/>
        <end position="233"/>
    </location>
</feature>
<evidence type="ECO:0000313" key="4">
    <source>
        <dbReference type="EMBL" id="RIY38882.1"/>
    </source>
</evidence>
<feature type="signal peptide" evidence="2">
    <location>
        <begin position="1"/>
        <end position="26"/>
    </location>
</feature>
<dbReference type="InterPro" id="IPR048124">
    <property type="entry name" value="Tannase_B"/>
</dbReference>
<feature type="region of interest" description="Disordered" evidence="1">
    <location>
        <begin position="48"/>
        <end position="71"/>
    </location>
</feature>
<dbReference type="NCBIfam" id="NF041556">
    <property type="entry name" value="tannase_B"/>
    <property type="match status" value="1"/>
</dbReference>
<dbReference type="RefSeq" id="WP_119530891.1">
    <property type="nucleotide sequence ID" value="NZ_JBHSSP010000021.1"/>
</dbReference>
<keyword evidence="2" id="KW-0732">Signal</keyword>
<organism evidence="4 5">
    <name type="scientific">Psittacicella hinzii</name>
    <dbReference type="NCBI Taxonomy" id="2028575"/>
    <lineage>
        <taxon>Bacteria</taxon>
        <taxon>Pseudomonadati</taxon>
        <taxon>Pseudomonadota</taxon>
        <taxon>Gammaproteobacteria</taxon>
        <taxon>Pasteurellales</taxon>
        <taxon>Psittacicellaceae</taxon>
        <taxon>Psittacicella</taxon>
    </lineage>
</organism>
<sequence>MLTKMRFTPIVLALASLGSYSGVVNAATTYNNSLDQVKANANVNAKSNVSANSNRSAASNGSGNSNGSADANPSSSALVPFDLTNLPYQIKVVQVAGQELRFRVYSDLTYVGKPLAPEYQQLNVYIPEAYLENEQINNFNAATAPILLYVAQEDYLSIKPLDLVGKEEFNSLKVNAHNPDQVSKANRVDNPNRTNETKTAVGDSGAYASEQTNEYASEQASSQSSTQDQTQATGESLEAQANTLLAPRRLVAFVMPTGNDLTLPNLNSTAQTIFTQLGNFAHVAREGVAAIGSKVTDVVQNVKQSWQAGDKETAFSHQTNPQLVLEPHAFPHLSHCPLSPELENHHTSQEESEQDSAQENESFERQNHTELPTHAPCQVTFTHSEHTVGQTIPTDNSLVAQALAQGYIVVTPGLRGIDARPSESDLGQVPANLIDLKAVVKYLHTYDQQMPGTADKIIALGGNVGGNLVALLGVSNNQQETLFTDAYKQLQATSGKDQVFAVAAYAPALDLAHADMAYEWAFGSLDYVQARPLPGLAGLGRAHDLTAAQVAARNTLQQEFSTYVNSLNLTDGKGEKYQLLTNGDGSFRSLVEKYLVQAAQEEIDANPEFKTDDYPWLIVYDQTATAVSFKDYQQQVGRIYFPAHVDALNLSSPVNKLFASVQGNPQHFTVYSAEYSQVPHATRADSLLVDLYNPLAYVIKENQANISAHWWVRHGTFDNQNSVALPIIFATQLASLKIPVDFKLAWNQADRVNYQLPQLFAWINQLTEPNFLEKTGAAIQDSVRRLGHAVDHALGNDDNGNDEGN</sequence>
<evidence type="ECO:0000256" key="1">
    <source>
        <dbReference type="SAM" id="MobiDB-lite"/>
    </source>
</evidence>
<dbReference type="Proteomes" id="UP000265916">
    <property type="component" value="Unassembled WGS sequence"/>
</dbReference>
<feature type="domain" description="BD-FAE-like" evidence="3">
    <location>
        <begin position="396"/>
        <end position="515"/>
    </location>
</feature>
<dbReference type="OrthoDB" id="5669225at2"/>
<feature type="chain" id="PRO_5017452799" description="BD-FAE-like domain-containing protein" evidence="2">
    <location>
        <begin position="27"/>
        <end position="805"/>
    </location>
</feature>
<dbReference type="EMBL" id="NRJG01000050">
    <property type="protein sequence ID" value="RIY38882.1"/>
    <property type="molecule type" value="Genomic_DNA"/>
</dbReference>
<accession>A0A3A1YL47</accession>
<name>A0A3A1YL47_9GAMM</name>
<feature type="compositionally biased region" description="Polar residues" evidence="1">
    <location>
        <begin position="178"/>
        <end position="198"/>
    </location>
</feature>
<feature type="region of interest" description="Disordered" evidence="1">
    <location>
        <begin position="334"/>
        <end position="372"/>
    </location>
</feature>
<gene>
    <name evidence="4" type="ORF">CKF58_03160</name>
</gene>
<dbReference type="AlphaFoldDB" id="A0A3A1YL47"/>